<evidence type="ECO:0000259" key="2">
    <source>
        <dbReference type="PROSITE" id="PS50234"/>
    </source>
</evidence>
<proteinExistence type="predicted"/>
<feature type="domain" description="VIT" evidence="3">
    <location>
        <begin position="28"/>
        <end position="156"/>
    </location>
</feature>
<feature type="region of interest" description="Disordered" evidence="1">
    <location>
        <begin position="676"/>
        <end position="714"/>
    </location>
</feature>
<dbReference type="Proteomes" id="UP000319771">
    <property type="component" value="Unassembled WGS sequence"/>
</dbReference>
<evidence type="ECO:0000256" key="1">
    <source>
        <dbReference type="SAM" id="MobiDB-lite"/>
    </source>
</evidence>
<comment type="caution">
    <text evidence="4">The sequence shown here is derived from an EMBL/GenBank/DDBJ whole genome shotgun (WGS) entry which is preliminary data.</text>
</comment>
<dbReference type="PROSITE" id="PS50234">
    <property type="entry name" value="VWFA"/>
    <property type="match status" value="1"/>
</dbReference>
<dbReference type="Gene3D" id="3.40.50.410">
    <property type="entry name" value="von Willebrand factor, type A domain"/>
    <property type="match status" value="1"/>
</dbReference>
<name>A0A538UD27_UNCEI</name>
<feature type="compositionally biased region" description="Low complexity" evidence="1">
    <location>
        <begin position="676"/>
        <end position="696"/>
    </location>
</feature>
<evidence type="ECO:0000259" key="3">
    <source>
        <dbReference type="PROSITE" id="PS51468"/>
    </source>
</evidence>
<gene>
    <name evidence="4" type="ORF">E6K81_02875</name>
</gene>
<organism evidence="4 5">
    <name type="scientific">Eiseniibacteriota bacterium</name>
    <dbReference type="NCBI Taxonomy" id="2212470"/>
    <lineage>
        <taxon>Bacteria</taxon>
        <taxon>Candidatus Eiseniibacteriota</taxon>
    </lineage>
</organism>
<feature type="region of interest" description="Disordered" evidence="1">
    <location>
        <begin position="1"/>
        <end position="29"/>
    </location>
</feature>
<dbReference type="SMART" id="SM00327">
    <property type="entry name" value="VWA"/>
    <property type="match status" value="1"/>
</dbReference>
<dbReference type="SMART" id="SM00609">
    <property type="entry name" value="VIT"/>
    <property type="match status" value="1"/>
</dbReference>
<feature type="region of interest" description="Disordered" evidence="1">
    <location>
        <begin position="766"/>
        <end position="794"/>
    </location>
</feature>
<feature type="domain" description="VWFA" evidence="2">
    <location>
        <begin position="302"/>
        <end position="480"/>
    </location>
</feature>
<evidence type="ECO:0000313" key="5">
    <source>
        <dbReference type="Proteomes" id="UP000319771"/>
    </source>
</evidence>
<reference evidence="4 5" key="1">
    <citation type="journal article" date="2019" name="Nat. Microbiol.">
        <title>Mediterranean grassland soil C-N compound turnover is dependent on rainfall and depth, and is mediated by genomically divergent microorganisms.</title>
        <authorList>
            <person name="Diamond S."/>
            <person name="Andeer P.F."/>
            <person name="Li Z."/>
            <person name="Crits-Christoph A."/>
            <person name="Burstein D."/>
            <person name="Anantharaman K."/>
            <person name="Lane K.R."/>
            <person name="Thomas B.C."/>
            <person name="Pan C."/>
            <person name="Northen T.R."/>
            <person name="Banfield J.F."/>
        </authorList>
    </citation>
    <scope>NUCLEOTIDE SEQUENCE [LARGE SCALE GENOMIC DNA]</scope>
    <source>
        <strain evidence="4">WS_11</strain>
    </source>
</reference>
<dbReference type="InterPro" id="IPR002035">
    <property type="entry name" value="VWF_A"/>
</dbReference>
<dbReference type="PROSITE" id="PS51468">
    <property type="entry name" value="VIT"/>
    <property type="match status" value="1"/>
</dbReference>
<dbReference type="Pfam" id="PF13768">
    <property type="entry name" value="VWA_3"/>
    <property type="match status" value="1"/>
</dbReference>
<dbReference type="EMBL" id="VBPB01000041">
    <property type="protein sequence ID" value="TMQ73796.1"/>
    <property type="molecule type" value="Genomic_DNA"/>
</dbReference>
<dbReference type="InterPro" id="IPR013694">
    <property type="entry name" value="VIT"/>
</dbReference>
<feature type="compositionally biased region" description="Basic residues" evidence="1">
    <location>
        <begin position="770"/>
        <end position="780"/>
    </location>
</feature>
<evidence type="ECO:0000313" key="4">
    <source>
        <dbReference type="EMBL" id="TMQ73796.1"/>
    </source>
</evidence>
<sequence>MTRDPGLDRFRHPGGGSPMTIHEPELTTRGGPALVSVDGRTYPLESVRLTARAEGGLALSRLTQRFANPYDQTLEVVYTLPLPADGAVLGYTIRIGERVLRGIVEPRERAAAAFRQALAQGRGAGLLEQDRDDTFRQRLGNLPPATPVEVEIEVLQRLATLAATDALGLEWEYRFPTVVGVRYQGAPDRVPDAGRLDVDRDEAGGIPTRLAIDVTVAGRTPASTRISSPSHSILCEAGPEGARVRFGEGERLDRDLVLRWPAAADGLEAGMVLGGGLAGDDGRYGLVTVTPPAVPRATFARDLTVLIDASGSMSGEPLACAKQVVQELLRGLDPQDRFELLVFSNQVSRLGRAMTPATPDALRRAQRALAELTAGGGTEMAGAISEALGCLRHDAQRQIVLVTDGQIGFEREVVAGIMNGLPDGCRVHAVGIGSAPNRSLTAAVARAGRGVELLVNDPVSAREGARRLGAATARPVITDVAIEGTALLRPATTRLRDVFAGQPLVAAVELRGHGGALELHGRLAGSAERWTWRIAVPEAGGASAATPATPLPIGALFGREAIADLELTLAASASNAEAIDAEIEALGLRHRITSRRTSLVAIAEEPTVDPSAPTRRQRIAAELPAGVSAQGSGLLGGGGETLMLASAAGPSSPNARRGAVRDPAARSFCARSAPGGRAAAGRFAMPPSGCSTSSRPRAARSRSGRRGSGPPRTISWVCSPASARRSSAWRWWFGTRSKPCPRARRASGGRRCSAAWSAMPSGYVTWSSRSRARRRHRRSSRSVPTRPTPNWKRR</sequence>
<accession>A0A538UD27</accession>
<feature type="compositionally biased region" description="Basic and acidic residues" evidence="1">
    <location>
        <begin position="1"/>
        <end position="11"/>
    </location>
</feature>
<dbReference type="Pfam" id="PF08487">
    <property type="entry name" value="VIT"/>
    <property type="match status" value="1"/>
</dbReference>
<dbReference type="PANTHER" id="PTHR45737:SF6">
    <property type="entry name" value="VON WILLEBRAND FACTOR A DOMAIN-CONTAINING PROTEIN 5A"/>
    <property type="match status" value="1"/>
</dbReference>
<dbReference type="InterPro" id="IPR036465">
    <property type="entry name" value="vWFA_dom_sf"/>
</dbReference>
<protein>
    <submittedName>
        <fullName evidence="4">VWA domain-containing protein</fullName>
    </submittedName>
</protein>
<dbReference type="AlphaFoldDB" id="A0A538UD27"/>
<dbReference type="SUPFAM" id="SSF53300">
    <property type="entry name" value="vWA-like"/>
    <property type="match status" value="1"/>
</dbReference>
<dbReference type="PANTHER" id="PTHR45737">
    <property type="entry name" value="VON WILLEBRAND FACTOR A DOMAIN-CONTAINING PROTEIN 5A"/>
    <property type="match status" value="1"/>
</dbReference>